<dbReference type="Proteomes" id="UP000831327">
    <property type="component" value="Chromosome"/>
</dbReference>
<name>A0ABM7Y832_9PROT</name>
<reference evidence="1 2" key="1">
    <citation type="journal article" date="2016" name="Microbes Environ.">
        <title>Phylogenetically diverse aerobic anoxygenic phototrophic bacteria isolated from epilithic biofilms in Tama river, Japan.</title>
        <authorList>
            <person name="Hirose S."/>
            <person name="Matsuura K."/>
            <person name="Haruta S."/>
        </authorList>
    </citation>
    <scope>NUCLEOTIDE SEQUENCE [LARGE SCALE GENOMIC DNA]</scope>
    <source>
        <strain evidence="1 2">S08</strain>
    </source>
</reference>
<evidence type="ECO:0000313" key="2">
    <source>
        <dbReference type="Proteomes" id="UP000831327"/>
    </source>
</evidence>
<gene>
    <name evidence="1" type="ORF">Rmf_40780</name>
</gene>
<evidence type="ECO:0008006" key="3">
    <source>
        <dbReference type="Google" id="ProtNLM"/>
    </source>
</evidence>
<dbReference type="RefSeq" id="WP_244408340.1">
    <property type="nucleotide sequence ID" value="NZ_AP025637.1"/>
</dbReference>
<dbReference type="Gene3D" id="3.90.70.20">
    <property type="match status" value="1"/>
</dbReference>
<dbReference type="EMBL" id="AP025637">
    <property type="protein sequence ID" value="BDG74149.1"/>
    <property type="molecule type" value="Genomic_DNA"/>
</dbReference>
<organism evidence="1 2">
    <name type="scientific">Roseomonas fluvialis</name>
    <dbReference type="NCBI Taxonomy" id="1750527"/>
    <lineage>
        <taxon>Bacteria</taxon>
        <taxon>Pseudomonadati</taxon>
        <taxon>Pseudomonadota</taxon>
        <taxon>Alphaproteobacteria</taxon>
        <taxon>Acetobacterales</taxon>
        <taxon>Roseomonadaceae</taxon>
        <taxon>Roseomonas</taxon>
    </lineage>
</organism>
<dbReference type="InterPro" id="IPR038765">
    <property type="entry name" value="Papain-like_cys_pep_sf"/>
</dbReference>
<sequence length="221" mass="24489">MDVAGYTKTFSMDQGSILGNDQIFQALYDAPLTDDKRGGICLGLSLTWLARRMMFHNETPEQRAATLISGPGFRWGGRTQDIHNVSPASGSGWNDYLDAMLTDALRAYVLRIRPSTISEGAHSDAAGDADLMWEPAGEAGAYVLHYIWLIDRGSSVGHWTASYASHGTFGRNRHFYHFDPNMGEYRVGTDQGRAYLKAWSEAYGRTFEAIKHVCSVELVQG</sequence>
<evidence type="ECO:0000313" key="1">
    <source>
        <dbReference type="EMBL" id="BDG74149.1"/>
    </source>
</evidence>
<accession>A0ABM7Y832</accession>
<protein>
    <recommendedName>
        <fullName evidence="3">Peptidase C58 YopT-type domain-containing protein</fullName>
    </recommendedName>
</protein>
<proteinExistence type="predicted"/>
<keyword evidence="2" id="KW-1185">Reference proteome</keyword>
<dbReference type="SUPFAM" id="SSF54001">
    <property type="entry name" value="Cysteine proteinases"/>
    <property type="match status" value="1"/>
</dbReference>